<accession>A0ABS6D284</accession>
<sequence length="311" mass="34791">MEIATFFNSKGGDRKYNASHWANYFKPLFRSGVFNGDLKVTANGQMSVTVATGYAWLEGYGYQNTEPLEIDLEVASGNLNRYDAIKIKLDLSARTINAYADKGGNATAPTCPTNVRSETVYEVTIAEINIPAGTTAITQSMITDTRMDESKCGWVAGAVTQIDFSQIYEQFTTYFAEQKARIAFDVEDFEEDIDEKKEDATAYLQQYKGNVDEDKTAADEFLENFKQYLQNYTSQQQGEFEAWVEQIKGILDDETAGNLLLLIQDLQSRVDILETVAVTNEVVQAITTSDEYILITDDGERIGARKIFATL</sequence>
<organism evidence="1 2">
    <name type="scientific">Faecalicatena faecalis</name>
    <dbReference type="NCBI Taxonomy" id="2726362"/>
    <lineage>
        <taxon>Bacteria</taxon>
        <taxon>Bacillati</taxon>
        <taxon>Bacillota</taxon>
        <taxon>Clostridia</taxon>
        <taxon>Lachnospirales</taxon>
        <taxon>Lachnospiraceae</taxon>
        <taxon>Faecalicatena</taxon>
    </lineage>
</organism>
<dbReference type="EMBL" id="JABACJ020000005">
    <property type="protein sequence ID" value="MBU3875692.1"/>
    <property type="molecule type" value="Genomic_DNA"/>
</dbReference>
<evidence type="ECO:0000313" key="2">
    <source>
        <dbReference type="Proteomes" id="UP000723714"/>
    </source>
</evidence>
<protein>
    <submittedName>
        <fullName evidence="1">Uncharacterized protein</fullName>
    </submittedName>
</protein>
<gene>
    <name evidence="1" type="ORF">HGO97_007700</name>
</gene>
<dbReference type="Proteomes" id="UP000723714">
    <property type="component" value="Unassembled WGS sequence"/>
</dbReference>
<name>A0ABS6D284_9FIRM</name>
<keyword evidence="2" id="KW-1185">Reference proteome</keyword>
<proteinExistence type="predicted"/>
<comment type="caution">
    <text evidence="1">The sequence shown here is derived from an EMBL/GenBank/DDBJ whole genome shotgun (WGS) entry which is preliminary data.</text>
</comment>
<dbReference type="RefSeq" id="WP_216240730.1">
    <property type="nucleotide sequence ID" value="NZ_JABACJ020000005.1"/>
</dbReference>
<evidence type="ECO:0000313" key="1">
    <source>
        <dbReference type="EMBL" id="MBU3875692.1"/>
    </source>
</evidence>
<reference evidence="1 2" key="1">
    <citation type="submission" date="2021-06" db="EMBL/GenBank/DDBJ databases">
        <title>Faecalicatena sp. nov. isolated from porcine feces.</title>
        <authorList>
            <person name="Oh B.S."/>
            <person name="Lee J.H."/>
        </authorList>
    </citation>
    <scope>NUCLEOTIDE SEQUENCE [LARGE SCALE GENOMIC DNA]</scope>
    <source>
        <strain evidence="1 2">AGMB00832</strain>
    </source>
</reference>